<keyword evidence="7 14" id="KW-0418">Kinase</keyword>
<dbReference type="EMBL" id="JACXAA010000007">
    <property type="protein sequence ID" value="MBD2755095.1"/>
    <property type="molecule type" value="Genomic_DNA"/>
</dbReference>
<proteinExistence type="predicted"/>
<keyword evidence="10 11" id="KW-0472">Membrane</keyword>
<keyword evidence="4" id="KW-0597">Phosphoprotein</keyword>
<dbReference type="SUPFAM" id="SSF47384">
    <property type="entry name" value="Homodimeric domain of signal transducing histidine kinase"/>
    <property type="match status" value="1"/>
</dbReference>
<dbReference type="AlphaFoldDB" id="A0A927GEY2"/>
<dbReference type="SUPFAM" id="SSF158472">
    <property type="entry name" value="HAMP domain-like"/>
    <property type="match status" value="1"/>
</dbReference>
<evidence type="ECO:0000256" key="8">
    <source>
        <dbReference type="ARBA" id="ARBA00022989"/>
    </source>
</evidence>
<dbReference type="EC" id="2.7.13.3" evidence="3"/>
<dbReference type="Gene3D" id="3.30.565.10">
    <property type="entry name" value="Histidine kinase-like ATPase, C-terminal domain"/>
    <property type="match status" value="1"/>
</dbReference>
<dbReference type="Proteomes" id="UP000653797">
    <property type="component" value="Unassembled WGS sequence"/>
</dbReference>
<comment type="caution">
    <text evidence="14">The sequence shown here is derived from an EMBL/GenBank/DDBJ whole genome shotgun (WGS) entry which is preliminary data.</text>
</comment>
<dbReference type="GO" id="GO:0005886">
    <property type="term" value="C:plasma membrane"/>
    <property type="evidence" value="ECO:0007669"/>
    <property type="project" value="TreeGrafter"/>
</dbReference>
<keyword evidence="8 11" id="KW-1133">Transmembrane helix</keyword>
<organism evidence="14 15">
    <name type="scientific">Spirosoma validum</name>
    <dbReference type="NCBI Taxonomy" id="2771355"/>
    <lineage>
        <taxon>Bacteria</taxon>
        <taxon>Pseudomonadati</taxon>
        <taxon>Bacteroidota</taxon>
        <taxon>Cytophagia</taxon>
        <taxon>Cytophagales</taxon>
        <taxon>Cytophagaceae</taxon>
        <taxon>Spirosoma</taxon>
    </lineage>
</organism>
<dbReference type="RefSeq" id="WP_191040715.1">
    <property type="nucleotide sequence ID" value="NZ_JACXAA010000007.1"/>
</dbReference>
<dbReference type="Pfam" id="PF00512">
    <property type="entry name" value="HisKA"/>
    <property type="match status" value="1"/>
</dbReference>
<dbReference type="Pfam" id="PF02518">
    <property type="entry name" value="HATPase_c"/>
    <property type="match status" value="1"/>
</dbReference>
<evidence type="ECO:0000256" key="10">
    <source>
        <dbReference type="ARBA" id="ARBA00023136"/>
    </source>
</evidence>
<feature type="domain" description="Histidine kinase" evidence="12">
    <location>
        <begin position="238"/>
        <end position="454"/>
    </location>
</feature>
<dbReference type="InterPro" id="IPR003594">
    <property type="entry name" value="HATPase_dom"/>
</dbReference>
<name>A0A927GEY2_9BACT</name>
<evidence type="ECO:0000256" key="11">
    <source>
        <dbReference type="SAM" id="Phobius"/>
    </source>
</evidence>
<feature type="transmembrane region" description="Helical" evidence="11">
    <location>
        <begin position="6"/>
        <end position="29"/>
    </location>
</feature>
<evidence type="ECO:0000256" key="7">
    <source>
        <dbReference type="ARBA" id="ARBA00022777"/>
    </source>
</evidence>
<dbReference type="InterPro" id="IPR005467">
    <property type="entry name" value="His_kinase_dom"/>
</dbReference>
<dbReference type="InterPro" id="IPR004358">
    <property type="entry name" value="Sig_transdc_His_kin-like_C"/>
</dbReference>
<dbReference type="PROSITE" id="PS50885">
    <property type="entry name" value="HAMP"/>
    <property type="match status" value="1"/>
</dbReference>
<protein>
    <recommendedName>
        <fullName evidence="3">histidine kinase</fullName>
        <ecNumber evidence="3">2.7.13.3</ecNumber>
    </recommendedName>
</protein>
<reference evidence="14" key="1">
    <citation type="submission" date="2020-09" db="EMBL/GenBank/DDBJ databases">
        <authorList>
            <person name="Kim M.K."/>
        </authorList>
    </citation>
    <scope>NUCLEOTIDE SEQUENCE</scope>
    <source>
        <strain evidence="14">BT704</strain>
    </source>
</reference>
<dbReference type="SMART" id="SM00387">
    <property type="entry name" value="HATPase_c"/>
    <property type="match status" value="1"/>
</dbReference>
<dbReference type="PRINTS" id="PR00344">
    <property type="entry name" value="BCTRLSENSOR"/>
</dbReference>
<dbReference type="Gene3D" id="1.10.287.130">
    <property type="match status" value="1"/>
</dbReference>
<dbReference type="InterPro" id="IPR003661">
    <property type="entry name" value="HisK_dim/P_dom"/>
</dbReference>
<evidence type="ECO:0000256" key="3">
    <source>
        <dbReference type="ARBA" id="ARBA00012438"/>
    </source>
</evidence>
<dbReference type="InterPro" id="IPR036097">
    <property type="entry name" value="HisK_dim/P_sf"/>
</dbReference>
<dbReference type="Gene3D" id="6.10.340.10">
    <property type="match status" value="1"/>
</dbReference>
<dbReference type="InterPro" id="IPR036890">
    <property type="entry name" value="HATPase_C_sf"/>
</dbReference>
<evidence type="ECO:0000256" key="4">
    <source>
        <dbReference type="ARBA" id="ARBA00022553"/>
    </source>
</evidence>
<accession>A0A927GEY2</accession>
<dbReference type="SUPFAM" id="SSF55874">
    <property type="entry name" value="ATPase domain of HSP90 chaperone/DNA topoisomerase II/histidine kinase"/>
    <property type="match status" value="1"/>
</dbReference>
<keyword evidence="9" id="KW-0902">Two-component regulatory system</keyword>
<evidence type="ECO:0000313" key="14">
    <source>
        <dbReference type="EMBL" id="MBD2755095.1"/>
    </source>
</evidence>
<feature type="domain" description="HAMP" evidence="13">
    <location>
        <begin position="177"/>
        <end position="230"/>
    </location>
</feature>
<gene>
    <name evidence="14" type="ORF">IC230_19490</name>
</gene>
<dbReference type="Pfam" id="PF00672">
    <property type="entry name" value="HAMP"/>
    <property type="match status" value="1"/>
</dbReference>
<dbReference type="InterPro" id="IPR050428">
    <property type="entry name" value="TCS_sensor_his_kinase"/>
</dbReference>
<comment type="catalytic activity">
    <reaction evidence="1">
        <text>ATP + protein L-histidine = ADP + protein N-phospho-L-histidine.</text>
        <dbReference type="EC" id="2.7.13.3"/>
    </reaction>
</comment>
<evidence type="ECO:0000313" key="15">
    <source>
        <dbReference type="Proteomes" id="UP000653797"/>
    </source>
</evidence>
<dbReference type="PANTHER" id="PTHR45436:SF5">
    <property type="entry name" value="SENSOR HISTIDINE KINASE TRCS"/>
    <property type="match status" value="1"/>
</dbReference>
<keyword evidence="15" id="KW-1185">Reference proteome</keyword>
<evidence type="ECO:0000256" key="1">
    <source>
        <dbReference type="ARBA" id="ARBA00000085"/>
    </source>
</evidence>
<dbReference type="CDD" id="cd06225">
    <property type="entry name" value="HAMP"/>
    <property type="match status" value="1"/>
</dbReference>
<dbReference type="SMART" id="SM00304">
    <property type="entry name" value="HAMP"/>
    <property type="match status" value="1"/>
</dbReference>
<keyword evidence="6 11" id="KW-0812">Transmembrane</keyword>
<evidence type="ECO:0000256" key="6">
    <source>
        <dbReference type="ARBA" id="ARBA00022692"/>
    </source>
</evidence>
<dbReference type="GO" id="GO:0000155">
    <property type="term" value="F:phosphorelay sensor kinase activity"/>
    <property type="evidence" value="ECO:0007669"/>
    <property type="project" value="InterPro"/>
</dbReference>
<feature type="transmembrane region" description="Helical" evidence="11">
    <location>
        <begin position="153"/>
        <end position="175"/>
    </location>
</feature>
<evidence type="ECO:0000256" key="5">
    <source>
        <dbReference type="ARBA" id="ARBA00022679"/>
    </source>
</evidence>
<comment type="subcellular location">
    <subcellularLocation>
        <location evidence="2">Membrane</location>
    </subcellularLocation>
</comment>
<evidence type="ECO:0000259" key="13">
    <source>
        <dbReference type="PROSITE" id="PS50885"/>
    </source>
</evidence>
<dbReference type="PROSITE" id="PS50109">
    <property type="entry name" value="HIS_KIN"/>
    <property type="match status" value="1"/>
</dbReference>
<evidence type="ECO:0000256" key="2">
    <source>
        <dbReference type="ARBA" id="ARBA00004370"/>
    </source>
</evidence>
<dbReference type="SMART" id="SM00388">
    <property type="entry name" value="HisKA"/>
    <property type="match status" value="1"/>
</dbReference>
<sequence>MSIRNGLTLLFTIIVSSMLVIFCLFIYAITSQHRKKDFQNRLKAEANTSAELLFGQETISPTLYKLLDKNQITVLPHEELIIYNDQNKIIYESGSDYLTIAPTTLAQVRQQKEIYWQEGDREIVGSLFVDESKRLLVFTSAVDIYGLGNQHNLAIVLGIGWGFMTVLMLVVGRYFSGRSLEPISRINQRIDEVNASQLSLRLPEGPHPDELTQLARRFNRMLDRLEEAFRMQRAFVSHASHELRTPLTTITGQLEVSLLADENPDELRATLHSVLEDVRGLNRLTNGLLGLTKVSMDESAVPMSIVNIDTLLEQVRTEVQRLNPTYAIQVSVVPLPFSTRGWQLTGNDALLRTALFNLMENGGKFSPDHTVFVELTATGKATRVTFQNHGPVISADQLPDIFVPFRRGDNAIGIPGSGIGLSLTERIIRLHQGTITVESTNAMGTIFTLTFPVI</sequence>
<evidence type="ECO:0000259" key="12">
    <source>
        <dbReference type="PROSITE" id="PS50109"/>
    </source>
</evidence>
<dbReference type="PANTHER" id="PTHR45436">
    <property type="entry name" value="SENSOR HISTIDINE KINASE YKOH"/>
    <property type="match status" value="1"/>
</dbReference>
<evidence type="ECO:0000256" key="9">
    <source>
        <dbReference type="ARBA" id="ARBA00023012"/>
    </source>
</evidence>
<dbReference type="CDD" id="cd00082">
    <property type="entry name" value="HisKA"/>
    <property type="match status" value="1"/>
</dbReference>
<dbReference type="InterPro" id="IPR003660">
    <property type="entry name" value="HAMP_dom"/>
</dbReference>
<keyword evidence="5" id="KW-0808">Transferase</keyword>